<reference evidence="6 7" key="1">
    <citation type="submission" date="2016-02" db="EMBL/GenBank/DDBJ databases">
        <authorList>
            <person name="Wen L."/>
            <person name="He K."/>
            <person name="Yang H."/>
        </authorList>
    </citation>
    <scope>NUCLEOTIDE SEQUENCE [LARGE SCALE GENOMIC DNA]</scope>
    <source>
        <strain evidence="6 7">DSM 22607</strain>
    </source>
</reference>
<comment type="caution">
    <text evidence="6">The sequence shown here is derived from an EMBL/GenBank/DDBJ whole genome shotgun (WGS) entry which is preliminary data.</text>
</comment>
<dbReference type="PROSITE" id="PS50893">
    <property type="entry name" value="ABC_TRANSPORTER_2"/>
    <property type="match status" value="2"/>
</dbReference>
<evidence type="ECO:0000256" key="4">
    <source>
        <dbReference type="ARBA" id="ARBA00022840"/>
    </source>
</evidence>
<dbReference type="SUPFAM" id="SSF52540">
    <property type="entry name" value="P-loop containing nucleoside triphosphate hydrolases"/>
    <property type="match status" value="2"/>
</dbReference>
<evidence type="ECO:0000256" key="3">
    <source>
        <dbReference type="ARBA" id="ARBA00022741"/>
    </source>
</evidence>
<name>A0A136Q256_9FIRM</name>
<dbReference type="STRING" id="626937.HMPREF3293_02666"/>
<dbReference type="Pfam" id="PF00005">
    <property type="entry name" value="ABC_tran"/>
    <property type="match status" value="2"/>
</dbReference>
<keyword evidence="4 6" id="KW-0067">ATP-binding</keyword>
<dbReference type="PANTHER" id="PTHR43790:SF9">
    <property type="entry name" value="GALACTOFURANOSE TRANSPORTER ATP-BINDING PROTEIN YTFR"/>
    <property type="match status" value="1"/>
</dbReference>
<evidence type="ECO:0000313" key="6">
    <source>
        <dbReference type="EMBL" id="KXK64586.1"/>
    </source>
</evidence>
<keyword evidence="3" id="KW-0547">Nucleotide-binding</keyword>
<dbReference type="AlphaFoldDB" id="A0A136Q256"/>
<feature type="domain" description="ABC transporter" evidence="5">
    <location>
        <begin position="12"/>
        <end position="245"/>
    </location>
</feature>
<proteinExistence type="predicted"/>
<evidence type="ECO:0000256" key="1">
    <source>
        <dbReference type="ARBA" id="ARBA00022448"/>
    </source>
</evidence>
<dbReference type="EMBL" id="LSZW01000064">
    <property type="protein sequence ID" value="KXK64586.1"/>
    <property type="molecule type" value="Genomic_DNA"/>
</dbReference>
<dbReference type="PANTHER" id="PTHR43790">
    <property type="entry name" value="CARBOHYDRATE TRANSPORT ATP-BINDING PROTEIN MG119-RELATED"/>
    <property type="match status" value="1"/>
</dbReference>
<dbReference type="InterPro" id="IPR003593">
    <property type="entry name" value="AAA+_ATPase"/>
</dbReference>
<evidence type="ECO:0000259" key="5">
    <source>
        <dbReference type="PROSITE" id="PS50893"/>
    </source>
</evidence>
<dbReference type="SMART" id="SM00382">
    <property type="entry name" value="AAA"/>
    <property type="match status" value="2"/>
</dbReference>
<protein>
    <submittedName>
        <fullName evidence="6">ABC transporter, ATP-binding protein</fullName>
    </submittedName>
</protein>
<dbReference type="InterPro" id="IPR003439">
    <property type="entry name" value="ABC_transporter-like_ATP-bd"/>
</dbReference>
<dbReference type="InterPro" id="IPR027417">
    <property type="entry name" value="P-loop_NTPase"/>
</dbReference>
<gene>
    <name evidence="6" type="ORF">HMPREF3293_02666</name>
</gene>
<dbReference type="GO" id="GO:0005524">
    <property type="term" value="F:ATP binding"/>
    <property type="evidence" value="ECO:0007669"/>
    <property type="project" value="UniProtKB-KW"/>
</dbReference>
<feature type="domain" description="ABC transporter" evidence="5">
    <location>
        <begin position="256"/>
        <end position="494"/>
    </location>
</feature>
<dbReference type="InterPro" id="IPR050107">
    <property type="entry name" value="ABC_carbohydrate_import_ATPase"/>
</dbReference>
<keyword evidence="1" id="KW-0813">Transport</keyword>
<organism evidence="6 7">
    <name type="scientific">Christensenella minuta</name>
    <dbReference type="NCBI Taxonomy" id="626937"/>
    <lineage>
        <taxon>Bacteria</taxon>
        <taxon>Bacillati</taxon>
        <taxon>Bacillota</taxon>
        <taxon>Clostridia</taxon>
        <taxon>Christensenellales</taxon>
        <taxon>Christensenellaceae</taxon>
        <taxon>Christensenella</taxon>
    </lineage>
</organism>
<sequence length="497" mass="54907">MKEVFRLKTELLRVEFLCKFFHQDMILDHVTFNVFEGETLAILGANGAGKTPLVRILGGILQKDTGELFFREEPLFDYSLEKAQALGIHIVQHCGRIADSLTVAENICIPARPRGWINHRKIAARAKALMGLVGLARSPYALTGDLCASEKSLVELAAVLNLGPRLLIFDEPPLPYSGSLGQKILNVIAHLKAKGSSVIYVTDNIRDALQVADRILVLRDGIAAGIFDRQSPYFNPRDLLTVMAGKGGGTQAYEPARRDDVIMEVRDLSCRVLHDINFHIYRGEILGIVGPMDSNKSMLLQLLYGFVRRTRGTILIDGEAVHIRSPKDAVRLGISYFTSMKEKSHLLPGLTVMENITLAAARRVSSLGWIKPHIEKHYAASLLEAFSIPPSLLSVVTGRLSSGLRQKIQFIQCLAAKPRIMLLYEPTNGIDLETKKEIREGIKRMAAEGCTFVVVSSNMQESLGICDRFLVLSGGAIKGELSKPEAEQSKIIELMQK</sequence>
<dbReference type="GO" id="GO:0016887">
    <property type="term" value="F:ATP hydrolysis activity"/>
    <property type="evidence" value="ECO:0007669"/>
    <property type="project" value="InterPro"/>
</dbReference>
<evidence type="ECO:0000313" key="7">
    <source>
        <dbReference type="Proteomes" id="UP000070366"/>
    </source>
</evidence>
<dbReference type="Proteomes" id="UP000070366">
    <property type="component" value="Unassembled WGS sequence"/>
</dbReference>
<dbReference type="Gene3D" id="3.40.50.300">
    <property type="entry name" value="P-loop containing nucleotide triphosphate hydrolases"/>
    <property type="match status" value="2"/>
</dbReference>
<keyword evidence="2" id="KW-0677">Repeat</keyword>
<evidence type="ECO:0000256" key="2">
    <source>
        <dbReference type="ARBA" id="ARBA00022737"/>
    </source>
</evidence>
<keyword evidence="7" id="KW-1185">Reference proteome</keyword>
<accession>A0A136Q256</accession>